<dbReference type="AlphaFoldDB" id="A0AAD7DYP4"/>
<accession>A0AAD7DYP4</accession>
<dbReference type="PANTHER" id="PTHR48045">
    <property type="entry name" value="UDP-GLYCOSYLTRANSFERASE 72B1"/>
    <property type="match status" value="1"/>
</dbReference>
<dbReference type="Gene3D" id="3.40.50.2000">
    <property type="entry name" value="Glycogen Phosphorylase B"/>
    <property type="match status" value="2"/>
</dbReference>
<evidence type="ECO:0000313" key="3">
    <source>
        <dbReference type="Proteomes" id="UP001221757"/>
    </source>
</evidence>
<dbReference type="InterPro" id="IPR002213">
    <property type="entry name" value="UDP_glucos_trans"/>
</dbReference>
<proteinExistence type="predicted"/>
<dbReference type="Pfam" id="PF00201">
    <property type="entry name" value="UDPGT"/>
    <property type="match status" value="1"/>
</dbReference>
<dbReference type="PANTHER" id="PTHR48045:SF20">
    <property type="entry name" value="UDP-RHAMNOSE:RHAMNOSYLTRANSFERASE 1"/>
    <property type="match status" value="1"/>
</dbReference>
<gene>
    <name evidence="2" type="ORF">B0H17DRAFT_1176398</name>
</gene>
<organism evidence="2 3">
    <name type="scientific">Mycena rosella</name>
    <name type="common">Pink bonnet</name>
    <name type="synonym">Agaricus rosellus</name>
    <dbReference type="NCBI Taxonomy" id="1033263"/>
    <lineage>
        <taxon>Eukaryota</taxon>
        <taxon>Fungi</taxon>
        <taxon>Dikarya</taxon>
        <taxon>Basidiomycota</taxon>
        <taxon>Agaricomycotina</taxon>
        <taxon>Agaricomycetes</taxon>
        <taxon>Agaricomycetidae</taxon>
        <taxon>Agaricales</taxon>
        <taxon>Marasmiineae</taxon>
        <taxon>Mycenaceae</taxon>
        <taxon>Mycena</taxon>
    </lineage>
</organism>
<evidence type="ECO:0000313" key="2">
    <source>
        <dbReference type="EMBL" id="KAJ7701932.1"/>
    </source>
</evidence>
<dbReference type="EMBL" id="JARKIE010000016">
    <property type="protein sequence ID" value="KAJ7701932.1"/>
    <property type="molecule type" value="Genomic_DNA"/>
</dbReference>
<keyword evidence="3" id="KW-1185">Reference proteome</keyword>
<dbReference type="SUPFAM" id="SSF53756">
    <property type="entry name" value="UDP-Glycosyltransferase/glycogen phosphorylase"/>
    <property type="match status" value="1"/>
</dbReference>
<name>A0AAD7DYP4_MYCRO</name>
<dbReference type="Proteomes" id="UP001221757">
    <property type="component" value="Unassembled WGS sequence"/>
</dbReference>
<keyword evidence="1" id="KW-0808">Transferase</keyword>
<evidence type="ECO:0008006" key="4">
    <source>
        <dbReference type="Google" id="ProtNLM"/>
    </source>
</evidence>
<dbReference type="GO" id="GO:0008194">
    <property type="term" value="F:UDP-glycosyltransferase activity"/>
    <property type="evidence" value="ECO:0007669"/>
    <property type="project" value="InterPro"/>
</dbReference>
<reference evidence="2" key="1">
    <citation type="submission" date="2023-03" db="EMBL/GenBank/DDBJ databases">
        <title>Massive genome expansion in bonnet fungi (Mycena s.s.) driven by repeated elements and novel gene families across ecological guilds.</title>
        <authorList>
            <consortium name="Lawrence Berkeley National Laboratory"/>
            <person name="Harder C.B."/>
            <person name="Miyauchi S."/>
            <person name="Viragh M."/>
            <person name="Kuo A."/>
            <person name="Thoen E."/>
            <person name="Andreopoulos B."/>
            <person name="Lu D."/>
            <person name="Skrede I."/>
            <person name="Drula E."/>
            <person name="Henrissat B."/>
            <person name="Morin E."/>
            <person name="Kohler A."/>
            <person name="Barry K."/>
            <person name="LaButti K."/>
            <person name="Morin E."/>
            <person name="Salamov A."/>
            <person name="Lipzen A."/>
            <person name="Mereny Z."/>
            <person name="Hegedus B."/>
            <person name="Baldrian P."/>
            <person name="Stursova M."/>
            <person name="Weitz H."/>
            <person name="Taylor A."/>
            <person name="Grigoriev I.V."/>
            <person name="Nagy L.G."/>
            <person name="Martin F."/>
            <person name="Kauserud H."/>
        </authorList>
    </citation>
    <scope>NUCLEOTIDE SEQUENCE</scope>
    <source>
        <strain evidence="2">CBHHK067</strain>
    </source>
</reference>
<comment type="caution">
    <text evidence="2">The sequence shown here is derived from an EMBL/GenBank/DDBJ whole genome shotgun (WGS) entry which is preliminary data.</text>
</comment>
<sequence length="485" mass="52159">MLPPYPRHLLLVAFPAWGNPSQLARLEIAAQFSSGHEALERIRIVSVFQSDAIQVRELVPLLARFYPALYQTVFRGDPITCATTGANFGALPPPSAIIMDFFASAQLHQTRAISGAAIPVFAFASCGAAALIRLFAPESLGGLGDFGARTDAEALRIGKSSAEIGDQIFKYTDGSVIHVAGIPPMYDYEFFPQDLPWNVPMAPIVRAGYDMFMQSDGIFVGTCTAYENEALTALNRWVTLTLHNPLYAVGPLLPPAYGSAGASSSEASHDLEIQTFLDAALAQHGQNSTLLVSFGTLFWPTVPQYLDELVDVLTEKKFPFILCHASPFATISPALRDKINAPGVGMITCWSPQQYILSHPATGWFMTHCGHGSVSEALSTGVPLICWPFEGDQPAAAANLSQTLDAAFHLLEVRTGKGLRPLLGGQVPQGTRAAVGAEFRRIADACRGAEGERKRANARKVALGFLQAWEEGGTARAAVRAFLVE</sequence>
<evidence type="ECO:0000256" key="1">
    <source>
        <dbReference type="ARBA" id="ARBA00022679"/>
    </source>
</evidence>
<protein>
    <recommendedName>
        <fullName evidence="4">Glycosyltransferase family 1 protein</fullName>
    </recommendedName>
</protein>